<reference evidence="3 4" key="1">
    <citation type="submission" date="2018-08" db="EMBL/GenBank/DDBJ databases">
        <title>Recombination of ecologically and evolutionarily significant loci maintains genetic cohesion in the Pseudomonas syringae species complex.</title>
        <authorList>
            <person name="Dillon M."/>
            <person name="Thakur S."/>
            <person name="Almeida R.N.D."/>
            <person name="Weir B.S."/>
            <person name="Guttman D.S."/>
        </authorList>
    </citation>
    <scope>NUCLEOTIDE SEQUENCE [LARGE SCALE GENOMIC DNA]</scope>
    <source>
        <strain evidence="3 4">ICMP 3353</strain>
    </source>
</reference>
<keyword evidence="1" id="KW-0547">Nucleotide-binding</keyword>
<dbReference type="InterPro" id="IPR011006">
    <property type="entry name" value="CheY-like_superfamily"/>
</dbReference>
<dbReference type="GO" id="GO:0016887">
    <property type="term" value="F:ATP hydrolysis activity"/>
    <property type="evidence" value="ECO:0007669"/>
    <property type="project" value="TreeGrafter"/>
</dbReference>
<dbReference type="GO" id="GO:0005829">
    <property type="term" value="C:cytosol"/>
    <property type="evidence" value="ECO:0007669"/>
    <property type="project" value="TreeGrafter"/>
</dbReference>
<dbReference type="GO" id="GO:0005524">
    <property type="term" value="F:ATP binding"/>
    <property type="evidence" value="ECO:0007669"/>
    <property type="project" value="UniProtKB-KW"/>
</dbReference>
<evidence type="ECO:0000256" key="1">
    <source>
        <dbReference type="ARBA" id="ARBA00022741"/>
    </source>
</evidence>
<name>A0A3M4MB97_PSECI</name>
<protein>
    <submittedName>
        <fullName evidence="3">Response regulator receiver protein</fullName>
    </submittedName>
</protein>
<dbReference type="GO" id="GO:0009898">
    <property type="term" value="C:cytoplasmic side of plasma membrane"/>
    <property type="evidence" value="ECO:0007669"/>
    <property type="project" value="TreeGrafter"/>
</dbReference>
<sequence>MNDKTNPVLPSGDKTFLAPVLFAAGTADQRTFAEQMQRLGQPEALVLSGGIEAAKSWCAEQRASLLLVDLDGEQFPLQAISELSSLCDPGCAILAIGSQQNVDLYRALTHSGVVDYLCKPVPLDLLASSLERARNIHQQPQTSQVRTGRSIAVTACSGGLGTSTVSAGLSLLLSRERHIPVAAVDYDRHNADLSLLLGAQGDCGLAAALSSSEIDARFLQRAMSRLDDRLHLLAQEPSAEHFAPIDTDHLLELGANLCRLFNQVVWDLPSGHPQGALEVLRHVETRILLSEFSIQGARNTQRLLEEIGDESEGQQLLLVINQPRGTHQTVAREQFEAFVGRRIDLILPHAGHALGDSLLGGPLSLEAAPAFRQALLNLADLACGRKPGNASIAPSVLARLKGALTRRNAA</sequence>
<dbReference type="SUPFAM" id="SSF52540">
    <property type="entry name" value="P-loop containing nucleoside triphosphate hydrolases"/>
    <property type="match status" value="1"/>
</dbReference>
<dbReference type="PANTHER" id="PTHR43384:SF6">
    <property type="entry name" value="SEPTUM SITE-DETERMINING PROTEIN MIND HOMOLOG, CHLOROPLASTIC"/>
    <property type="match status" value="1"/>
</dbReference>
<comment type="caution">
    <text evidence="3">The sequence shown here is derived from an EMBL/GenBank/DDBJ whole genome shotgun (WGS) entry which is preliminary data.</text>
</comment>
<accession>A0A3M4MB97</accession>
<dbReference type="Gene3D" id="3.40.50.300">
    <property type="entry name" value="P-loop containing nucleotide triphosphate hydrolases"/>
    <property type="match status" value="1"/>
</dbReference>
<dbReference type="Gene3D" id="3.40.50.2300">
    <property type="match status" value="1"/>
</dbReference>
<evidence type="ECO:0000256" key="2">
    <source>
        <dbReference type="ARBA" id="ARBA00022840"/>
    </source>
</evidence>
<organism evidence="3 4">
    <name type="scientific">Pseudomonas cichorii</name>
    <dbReference type="NCBI Taxonomy" id="36746"/>
    <lineage>
        <taxon>Bacteria</taxon>
        <taxon>Pseudomonadati</taxon>
        <taxon>Pseudomonadota</taxon>
        <taxon>Gammaproteobacteria</taxon>
        <taxon>Pseudomonadales</taxon>
        <taxon>Pseudomonadaceae</taxon>
        <taxon>Pseudomonas</taxon>
    </lineage>
</organism>
<evidence type="ECO:0000313" key="3">
    <source>
        <dbReference type="EMBL" id="RMQ50853.1"/>
    </source>
</evidence>
<dbReference type="InterPro" id="IPR027417">
    <property type="entry name" value="P-loop_NTPase"/>
</dbReference>
<keyword evidence="2" id="KW-0067">ATP-binding</keyword>
<dbReference type="InterPro" id="IPR050625">
    <property type="entry name" value="ParA/MinD_ATPase"/>
</dbReference>
<dbReference type="RefSeq" id="WP_122313946.1">
    <property type="nucleotide sequence ID" value="NZ_RBRE01000004.1"/>
</dbReference>
<dbReference type="EMBL" id="RBRE01000004">
    <property type="protein sequence ID" value="RMQ50853.1"/>
    <property type="molecule type" value="Genomic_DNA"/>
</dbReference>
<dbReference type="PANTHER" id="PTHR43384">
    <property type="entry name" value="SEPTUM SITE-DETERMINING PROTEIN MIND HOMOLOG, CHLOROPLASTIC-RELATED"/>
    <property type="match status" value="1"/>
</dbReference>
<proteinExistence type="predicted"/>
<dbReference type="AlphaFoldDB" id="A0A3M4MB97"/>
<dbReference type="OrthoDB" id="9783172at2"/>
<dbReference type="Proteomes" id="UP000277236">
    <property type="component" value="Unassembled WGS sequence"/>
</dbReference>
<gene>
    <name evidence="3" type="ORF">ALQ04_01868</name>
</gene>
<evidence type="ECO:0000313" key="4">
    <source>
        <dbReference type="Proteomes" id="UP000277236"/>
    </source>
</evidence>
<dbReference type="SUPFAM" id="SSF52172">
    <property type="entry name" value="CheY-like"/>
    <property type="match status" value="1"/>
</dbReference>
<dbReference type="GO" id="GO:0051782">
    <property type="term" value="P:negative regulation of cell division"/>
    <property type="evidence" value="ECO:0007669"/>
    <property type="project" value="TreeGrafter"/>
</dbReference>